<dbReference type="InterPro" id="IPR044211">
    <property type="entry name" value="PPH_chloroplastic"/>
</dbReference>
<dbReference type="GO" id="GO:0015996">
    <property type="term" value="P:chlorophyll catabolic process"/>
    <property type="evidence" value="ECO:0007669"/>
    <property type="project" value="InterPro"/>
</dbReference>
<reference evidence="4" key="1">
    <citation type="journal article" date="2023" name="Commun. Biol.">
        <title>Genome analysis of Parmales, the sister group of diatoms, reveals the evolutionary specialization of diatoms from phago-mixotrophs to photoautotrophs.</title>
        <authorList>
            <person name="Ban H."/>
            <person name="Sato S."/>
            <person name="Yoshikawa S."/>
            <person name="Yamada K."/>
            <person name="Nakamura Y."/>
            <person name="Ichinomiya M."/>
            <person name="Sato N."/>
            <person name="Blanc-Mathieu R."/>
            <person name="Endo H."/>
            <person name="Kuwata A."/>
            <person name="Ogata H."/>
        </authorList>
    </citation>
    <scope>NUCLEOTIDE SEQUENCE [LARGE SCALE GENOMIC DNA]</scope>
    <source>
        <strain evidence="4">NIES 3700</strain>
    </source>
</reference>
<protein>
    <recommendedName>
        <fullName evidence="2">AB hydrolase-1 domain-containing protein</fullName>
    </recommendedName>
</protein>
<comment type="caution">
    <text evidence="3">The sequence shown here is derived from an EMBL/GenBank/DDBJ whole genome shotgun (WGS) entry which is preliminary data.</text>
</comment>
<feature type="domain" description="AB hydrolase-1" evidence="2">
    <location>
        <begin position="47"/>
        <end position="333"/>
    </location>
</feature>
<dbReference type="Pfam" id="PF12697">
    <property type="entry name" value="Abhydrolase_6"/>
    <property type="match status" value="1"/>
</dbReference>
<proteinExistence type="predicted"/>
<accession>A0A9W6ZLP7</accession>
<dbReference type="InterPro" id="IPR029058">
    <property type="entry name" value="AB_hydrolase_fold"/>
</dbReference>
<dbReference type="Proteomes" id="UP001165122">
    <property type="component" value="Unassembled WGS sequence"/>
</dbReference>
<keyword evidence="4" id="KW-1185">Reference proteome</keyword>
<evidence type="ECO:0000259" key="2">
    <source>
        <dbReference type="Pfam" id="PF12697"/>
    </source>
</evidence>
<dbReference type="EMBL" id="BRXW01000457">
    <property type="protein sequence ID" value="GMH56697.1"/>
    <property type="molecule type" value="Genomic_DNA"/>
</dbReference>
<evidence type="ECO:0000313" key="3">
    <source>
        <dbReference type="EMBL" id="GMH56697.1"/>
    </source>
</evidence>
<feature type="chain" id="PRO_5040771634" description="AB hydrolase-1 domain-containing protein" evidence="1">
    <location>
        <begin position="19"/>
        <end position="390"/>
    </location>
</feature>
<name>A0A9W6ZLP7_9STRA</name>
<dbReference type="PANTHER" id="PTHR47280:SF1">
    <property type="entry name" value="PHEOPHYTINASE, CHLOROPLASTIC"/>
    <property type="match status" value="1"/>
</dbReference>
<evidence type="ECO:0000256" key="1">
    <source>
        <dbReference type="SAM" id="SignalP"/>
    </source>
</evidence>
<organism evidence="3 4">
    <name type="scientific">Triparma laevis f. longispina</name>
    <dbReference type="NCBI Taxonomy" id="1714387"/>
    <lineage>
        <taxon>Eukaryota</taxon>
        <taxon>Sar</taxon>
        <taxon>Stramenopiles</taxon>
        <taxon>Ochrophyta</taxon>
        <taxon>Bolidophyceae</taxon>
        <taxon>Parmales</taxon>
        <taxon>Triparmaceae</taxon>
        <taxon>Triparma</taxon>
    </lineage>
</organism>
<sequence>MTLLTLVILLLALTITTPLPQFLTTPTSKIAFSVTTPPTSAASAPPLLLLNGFGVGQFHQKRLVSSLSRSPTFSSIYTLDYLGQGDSWPLSIPPTTNLDSIGTSPSEANLNYSVETWIEQVHDFITSTILPNAESPSIAIAGNSLGGYIATILAKRYPDLFSTLILFNATPIWGGIFASSPLTNWDGVLPAPTLPRFIGKTIYDQIRDPQNVYTLMAECYATPLAHTSDRICEKIIGAASNNGGHAAFSSILFSPGAPEASQFHDNFLNTPAHKDLRILGIYGKADPWIDGRFSRRLFSSLQASGNLKNDNINLIELNNVAHCPNHEAATACATIISRFMQKTTPLLLQNEKETFVDEAWGGEHDAEEITTFDLPPLSTFFVDTLQRIAN</sequence>
<dbReference type="GO" id="GO:0080124">
    <property type="term" value="F:pheophytinase activity"/>
    <property type="evidence" value="ECO:0007669"/>
    <property type="project" value="InterPro"/>
</dbReference>
<feature type="signal peptide" evidence="1">
    <location>
        <begin position="1"/>
        <end position="18"/>
    </location>
</feature>
<dbReference type="SUPFAM" id="SSF53474">
    <property type="entry name" value="alpha/beta-Hydrolases"/>
    <property type="match status" value="1"/>
</dbReference>
<gene>
    <name evidence="3" type="ORF">TrLO_g4277</name>
</gene>
<dbReference type="InterPro" id="IPR000073">
    <property type="entry name" value="AB_hydrolase_1"/>
</dbReference>
<evidence type="ECO:0000313" key="4">
    <source>
        <dbReference type="Proteomes" id="UP001165122"/>
    </source>
</evidence>
<dbReference type="OrthoDB" id="408373at2759"/>
<dbReference type="AlphaFoldDB" id="A0A9W6ZLP7"/>
<dbReference type="Gene3D" id="3.40.50.1820">
    <property type="entry name" value="alpha/beta hydrolase"/>
    <property type="match status" value="1"/>
</dbReference>
<dbReference type="PANTHER" id="PTHR47280">
    <property type="entry name" value="PHEOPHYTINASE, CHLOROPLASTIC"/>
    <property type="match status" value="1"/>
</dbReference>
<keyword evidence="1" id="KW-0732">Signal</keyword>